<dbReference type="EMBL" id="JARIHO010000063">
    <property type="protein sequence ID" value="KAJ7315124.1"/>
    <property type="molecule type" value="Genomic_DNA"/>
</dbReference>
<comment type="caution">
    <text evidence="1">The sequence shown here is derived from an EMBL/GenBank/DDBJ whole genome shotgun (WGS) entry which is preliminary data.</text>
</comment>
<dbReference type="Proteomes" id="UP001218218">
    <property type="component" value="Unassembled WGS sequence"/>
</dbReference>
<proteinExistence type="predicted"/>
<organism evidence="1 2">
    <name type="scientific">Mycena albidolilacea</name>
    <dbReference type="NCBI Taxonomy" id="1033008"/>
    <lineage>
        <taxon>Eukaryota</taxon>
        <taxon>Fungi</taxon>
        <taxon>Dikarya</taxon>
        <taxon>Basidiomycota</taxon>
        <taxon>Agaricomycotina</taxon>
        <taxon>Agaricomycetes</taxon>
        <taxon>Agaricomycetidae</taxon>
        <taxon>Agaricales</taxon>
        <taxon>Marasmiineae</taxon>
        <taxon>Mycenaceae</taxon>
        <taxon>Mycena</taxon>
    </lineage>
</organism>
<keyword evidence="2" id="KW-1185">Reference proteome</keyword>
<evidence type="ECO:0000313" key="1">
    <source>
        <dbReference type="EMBL" id="KAJ7315124.1"/>
    </source>
</evidence>
<sequence length="157" mass="17259">MMPAPFLLPPPLRWHLPVQPVLIVHVRCAVRPLCPSAARFPLPLRTPRPGTAPAFPQRLALLRRFRSPSGLHGLHTGGVRHFWRFFPPCHSTHAATAPGSCPVPVALGSCPVPWSPGPACGAPILECWLCPNPSAASAPRPPAQYFRRRCRRPTRFL</sequence>
<evidence type="ECO:0000313" key="2">
    <source>
        <dbReference type="Proteomes" id="UP001218218"/>
    </source>
</evidence>
<gene>
    <name evidence="1" type="ORF">DFH08DRAFT_972162</name>
</gene>
<dbReference type="AlphaFoldDB" id="A0AAD6ZCJ8"/>
<name>A0AAD6ZCJ8_9AGAR</name>
<accession>A0AAD6ZCJ8</accession>
<reference evidence="1" key="1">
    <citation type="submission" date="2023-03" db="EMBL/GenBank/DDBJ databases">
        <title>Massive genome expansion in bonnet fungi (Mycena s.s.) driven by repeated elements and novel gene families across ecological guilds.</title>
        <authorList>
            <consortium name="Lawrence Berkeley National Laboratory"/>
            <person name="Harder C.B."/>
            <person name="Miyauchi S."/>
            <person name="Viragh M."/>
            <person name="Kuo A."/>
            <person name="Thoen E."/>
            <person name="Andreopoulos B."/>
            <person name="Lu D."/>
            <person name="Skrede I."/>
            <person name="Drula E."/>
            <person name="Henrissat B."/>
            <person name="Morin E."/>
            <person name="Kohler A."/>
            <person name="Barry K."/>
            <person name="LaButti K."/>
            <person name="Morin E."/>
            <person name="Salamov A."/>
            <person name="Lipzen A."/>
            <person name="Mereny Z."/>
            <person name="Hegedus B."/>
            <person name="Baldrian P."/>
            <person name="Stursova M."/>
            <person name="Weitz H."/>
            <person name="Taylor A."/>
            <person name="Grigoriev I.V."/>
            <person name="Nagy L.G."/>
            <person name="Martin F."/>
            <person name="Kauserud H."/>
        </authorList>
    </citation>
    <scope>NUCLEOTIDE SEQUENCE</scope>
    <source>
        <strain evidence="1">CBHHK002</strain>
    </source>
</reference>
<protein>
    <submittedName>
        <fullName evidence="1">Uncharacterized protein</fullName>
    </submittedName>
</protein>